<sequence>MAWEHDVLRSLNEQGCRMTGPRRLIVRTIASRREPFTAEQLVAELPDVGRATIYRTLDMLAASHWLARIHHDEGDHAYLPAHPHQHQLVCTRCGTAVAFNTCDLDGILSQLGKSTGFVIHGHALEAFGLCGQCQHNRPELRLTPRLG</sequence>
<dbReference type="STRING" id="70996.SE18_12095"/>
<feature type="binding site" evidence="11">
    <location>
        <position position="93"/>
    </location>
    <ligand>
        <name>Zn(2+)</name>
        <dbReference type="ChEBI" id="CHEBI:29105"/>
    </ligand>
</feature>
<comment type="cofactor">
    <cofactor evidence="12">
        <name>Mn(2+)</name>
        <dbReference type="ChEBI" id="CHEBI:29035"/>
    </cofactor>
    <cofactor evidence="12">
        <name>Fe(2+)</name>
        <dbReference type="ChEBI" id="CHEBI:29033"/>
    </cofactor>
    <text evidence="12">Binds 1 Mn(2+) or Fe(2+) ion per subunit.</text>
</comment>
<evidence type="ECO:0000256" key="12">
    <source>
        <dbReference type="PIRSR" id="PIRSR602481-2"/>
    </source>
</evidence>
<dbReference type="Gene3D" id="3.30.1490.190">
    <property type="match status" value="1"/>
</dbReference>
<reference evidence="13 14" key="1">
    <citation type="submission" date="2015-07" db="EMBL/GenBank/DDBJ databases">
        <title>Whole genome sequence of Herpetosiphon geysericola DSM 7119.</title>
        <authorList>
            <person name="Hemp J."/>
            <person name="Ward L.M."/>
            <person name="Pace L.A."/>
            <person name="Fischer W.W."/>
        </authorList>
    </citation>
    <scope>NUCLEOTIDE SEQUENCE [LARGE SCALE GENOMIC DNA]</scope>
    <source>
        <strain evidence="13 14">DSM 7119</strain>
    </source>
</reference>
<dbReference type="RefSeq" id="WP_054534714.1">
    <property type="nucleotide sequence ID" value="NZ_LGKP01000021.1"/>
</dbReference>
<dbReference type="InterPro" id="IPR002481">
    <property type="entry name" value="FUR"/>
</dbReference>
<keyword evidence="12" id="KW-0408">Iron</keyword>
<dbReference type="GO" id="GO:1900376">
    <property type="term" value="P:regulation of secondary metabolite biosynthetic process"/>
    <property type="evidence" value="ECO:0007669"/>
    <property type="project" value="TreeGrafter"/>
</dbReference>
<evidence type="ECO:0000313" key="14">
    <source>
        <dbReference type="Proteomes" id="UP000050277"/>
    </source>
</evidence>
<comment type="caution">
    <text evidence="13">The sequence shown here is derived from an EMBL/GenBank/DDBJ whole genome shotgun (WGS) entry which is preliminary data.</text>
</comment>
<feature type="binding site" evidence="11">
    <location>
        <position position="133"/>
    </location>
    <ligand>
        <name>Zn(2+)</name>
        <dbReference type="ChEBI" id="CHEBI:29105"/>
    </ligand>
</feature>
<keyword evidence="10" id="KW-0804">Transcription</keyword>
<keyword evidence="8" id="KW-0805">Transcription regulation</keyword>
<keyword evidence="9" id="KW-0238">DNA-binding</keyword>
<feature type="binding site" evidence="12">
    <location>
        <position position="84"/>
    </location>
    <ligand>
        <name>Fe cation</name>
        <dbReference type="ChEBI" id="CHEBI:24875"/>
    </ligand>
</feature>
<feature type="binding site" evidence="11">
    <location>
        <position position="130"/>
    </location>
    <ligand>
        <name>Zn(2+)</name>
        <dbReference type="ChEBI" id="CHEBI:29105"/>
    </ligand>
</feature>
<comment type="similarity">
    <text evidence="2">Belongs to the Fur family.</text>
</comment>
<evidence type="ECO:0000256" key="11">
    <source>
        <dbReference type="PIRSR" id="PIRSR602481-1"/>
    </source>
</evidence>
<dbReference type="PANTHER" id="PTHR33202">
    <property type="entry name" value="ZINC UPTAKE REGULATION PROTEIN"/>
    <property type="match status" value="1"/>
</dbReference>
<accession>A0A0P6YTA4</accession>
<evidence type="ECO:0000313" key="13">
    <source>
        <dbReference type="EMBL" id="KPL86713.1"/>
    </source>
</evidence>
<evidence type="ECO:0000256" key="3">
    <source>
        <dbReference type="ARBA" id="ARBA00011738"/>
    </source>
</evidence>
<keyword evidence="4" id="KW-0963">Cytoplasm</keyword>
<name>A0A0P6YTA4_9CHLR</name>
<dbReference type="GO" id="GO:0003700">
    <property type="term" value="F:DNA-binding transcription factor activity"/>
    <property type="evidence" value="ECO:0007669"/>
    <property type="project" value="InterPro"/>
</dbReference>
<evidence type="ECO:0000256" key="9">
    <source>
        <dbReference type="ARBA" id="ARBA00023125"/>
    </source>
</evidence>
<evidence type="ECO:0000256" key="6">
    <source>
        <dbReference type="ARBA" id="ARBA00022723"/>
    </source>
</evidence>
<dbReference type="InterPro" id="IPR036388">
    <property type="entry name" value="WH-like_DNA-bd_sf"/>
</dbReference>
<organism evidence="13 14">
    <name type="scientific">Herpetosiphon geysericola</name>
    <dbReference type="NCBI Taxonomy" id="70996"/>
    <lineage>
        <taxon>Bacteria</taxon>
        <taxon>Bacillati</taxon>
        <taxon>Chloroflexota</taxon>
        <taxon>Chloroflexia</taxon>
        <taxon>Herpetosiphonales</taxon>
        <taxon>Herpetosiphonaceae</taxon>
        <taxon>Herpetosiphon</taxon>
    </lineage>
</organism>
<dbReference type="EMBL" id="LGKP01000021">
    <property type="protein sequence ID" value="KPL86713.1"/>
    <property type="molecule type" value="Genomic_DNA"/>
</dbReference>
<dbReference type="CDD" id="cd07153">
    <property type="entry name" value="Fur_like"/>
    <property type="match status" value="1"/>
</dbReference>
<dbReference type="Gene3D" id="1.10.10.10">
    <property type="entry name" value="Winged helix-like DNA-binding domain superfamily/Winged helix DNA-binding domain"/>
    <property type="match status" value="1"/>
</dbReference>
<evidence type="ECO:0000256" key="2">
    <source>
        <dbReference type="ARBA" id="ARBA00007957"/>
    </source>
</evidence>
<proteinExistence type="inferred from homology"/>
<dbReference type="InterPro" id="IPR043135">
    <property type="entry name" value="Fur_C"/>
</dbReference>
<evidence type="ECO:0008006" key="15">
    <source>
        <dbReference type="Google" id="ProtNLM"/>
    </source>
</evidence>
<dbReference type="GO" id="GO:0045892">
    <property type="term" value="P:negative regulation of DNA-templated transcription"/>
    <property type="evidence" value="ECO:0007669"/>
    <property type="project" value="TreeGrafter"/>
</dbReference>
<dbReference type="AlphaFoldDB" id="A0A0P6YTA4"/>
<evidence type="ECO:0000256" key="4">
    <source>
        <dbReference type="ARBA" id="ARBA00022490"/>
    </source>
</evidence>
<dbReference type="OrthoDB" id="8659436at2"/>
<keyword evidence="6 11" id="KW-0479">Metal-binding</keyword>
<protein>
    <recommendedName>
        <fullName evidence="15">Fur family transcriptional regulator</fullName>
    </recommendedName>
</protein>
<comment type="subcellular location">
    <subcellularLocation>
        <location evidence="1">Cytoplasm</location>
    </subcellularLocation>
</comment>
<keyword evidence="14" id="KW-1185">Reference proteome</keyword>
<feature type="binding site" evidence="12">
    <location>
        <position position="122"/>
    </location>
    <ligand>
        <name>Fe cation</name>
        <dbReference type="ChEBI" id="CHEBI:24875"/>
    </ligand>
</feature>
<gene>
    <name evidence="13" type="ORF">SE18_12095</name>
</gene>
<evidence type="ECO:0000256" key="8">
    <source>
        <dbReference type="ARBA" id="ARBA00023015"/>
    </source>
</evidence>
<dbReference type="Proteomes" id="UP000050277">
    <property type="component" value="Unassembled WGS sequence"/>
</dbReference>
<dbReference type="GO" id="GO:0000976">
    <property type="term" value="F:transcription cis-regulatory region binding"/>
    <property type="evidence" value="ECO:0007669"/>
    <property type="project" value="TreeGrafter"/>
</dbReference>
<feature type="binding site" evidence="11">
    <location>
        <position position="90"/>
    </location>
    <ligand>
        <name>Zn(2+)</name>
        <dbReference type="ChEBI" id="CHEBI:29105"/>
    </ligand>
</feature>
<dbReference type="PANTHER" id="PTHR33202:SF2">
    <property type="entry name" value="FERRIC UPTAKE REGULATION PROTEIN"/>
    <property type="match status" value="1"/>
</dbReference>
<evidence type="ECO:0000256" key="5">
    <source>
        <dbReference type="ARBA" id="ARBA00022491"/>
    </source>
</evidence>
<keyword evidence="7 11" id="KW-0862">Zinc</keyword>
<dbReference type="SUPFAM" id="SSF46785">
    <property type="entry name" value="Winged helix' DNA-binding domain"/>
    <property type="match status" value="1"/>
</dbReference>
<dbReference type="Pfam" id="PF01475">
    <property type="entry name" value="FUR"/>
    <property type="match status" value="1"/>
</dbReference>
<dbReference type="GO" id="GO:0005829">
    <property type="term" value="C:cytosol"/>
    <property type="evidence" value="ECO:0007669"/>
    <property type="project" value="TreeGrafter"/>
</dbReference>
<keyword evidence="5" id="KW-0678">Repressor</keyword>
<dbReference type="InterPro" id="IPR036390">
    <property type="entry name" value="WH_DNA-bd_sf"/>
</dbReference>
<comment type="subunit">
    <text evidence="3">Homodimer.</text>
</comment>
<evidence type="ECO:0000256" key="10">
    <source>
        <dbReference type="ARBA" id="ARBA00023163"/>
    </source>
</evidence>
<evidence type="ECO:0000256" key="7">
    <source>
        <dbReference type="ARBA" id="ARBA00022833"/>
    </source>
</evidence>
<dbReference type="GO" id="GO:0008270">
    <property type="term" value="F:zinc ion binding"/>
    <property type="evidence" value="ECO:0007669"/>
    <property type="project" value="TreeGrafter"/>
</dbReference>
<evidence type="ECO:0000256" key="1">
    <source>
        <dbReference type="ARBA" id="ARBA00004496"/>
    </source>
</evidence>
<comment type="cofactor">
    <cofactor evidence="11">
        <name>Zn(2+)</name>
        <dbReference type="ChEBI" id="CHEBI:29105"/>
    </cofactor>
    <text evidence="11">Binds 1 zinc ion per subunit.</text>
</comment>